<dbReference type="EMBL" id="OU015430">
    <property type="protein sequence ID" value="CAG4977318.1"/>
    <property type="molecule type" value="Genomic_DNA"/>
</dbReference>
<evidence type="ECO:0000313" key="5">
    <source>
        <dbReference type="Proteomes" id="UP000680116"/>
    </source>
</evidence>
<dbReference type="PRINTS" id="PR00368">
    <property type="entry name" value="FADPNR"/>
</dbReference>
<reference evidence="4 5" key="1">
    <citation type="submission" date="2021-04" db="EMBL/GenBank/DDBJ databases">
        <authorList>
            <person name="Rodrigo-Torres L."/>
            <person name="Arahal R. D."/>
            <person name="Lucena T."/>
        </authorList>
    </citation>
    <scope>NUCLEOTIDE SEQUENCE [LARGE SCALE GENOMIC DNA]</scope>
    <source>
        <strain evidence="4 5">CECT 30171</strain>
    </source>
</reference>
<accession>A0ABN7R3X0</accession>
<dbReference type="InterPro" id="IPR050097">
    <property type="entry name" value="Ferredoxin-NADP_redctase_2"/>
</dbReference>
<sequence>MAKPLDCAIVGGGPGGLTAAIYLARFRRSAVLIDAGNGRARWIPESHNCPGFPSGVSGRDYLARLMVQARGCNARIESTEVTGIRRDGDNFVLSGDGLEVAARKVILATGCEDVMPALDGLEDAVACGAVRLCPVCDGYEAIDQDIAVHGPLSETVNHAVFIRTFSKRVAVVPSDGIVDAAARGRLADAGIEVTPPSGGLSFDGRRCHFLIGGESRAFDVVYPMLGARQKSGLATALGAVTDDEGALRVDRHQMTSVPGLYAIGDVVSALNQIAVATGHAAIAATHVHNALPANPA</sequence>
<dbReference type="RefSeq" id="WP_215218878.1">
    <property type="nucleotide sequence ID" value="NZ_OU015430.1"/>
</dbReference>
<dbReference type="GO" id="GO:0004791">
    <property type="term" value="F:thioredoxin-disulfide reductase (NADPH) activity"/>
    <property type="evidence" value="ECO:0007669"/>
    <property type="project" value="UniProtKB-EC"/>
</dbReference>
<name>A0ABN7R3X0_9GAMM</name>
<evidence type="ECO:0000313" key="4">
    <source>
        <dbReference type="EMBL" id="CAG4977318.1"/>
    </source>
</evidence>
<keyword evidence="2 4" id="KW-0560">Oxidoreductase</keyword>
<evidence type="ECO:0000256" key="1">
    <source>
        <dbReference type="ARBA" id="ARBA00022630"/>
    </source>
</evidence>
<dbReference type="InterPro" id="IPR036188">
    <property type="entry name" value="FAD/NAD-bd_sf"/>
</dbReference>
<dbReference type="PRINTS" id="PR00469">
    <property type="entry name" value="PNDRDTASEII"/>
</dbReference>
<protein>
    <submittedName>
        <fullName evidence="4">Thioredoxin reductase</fullName>
        <ecNumber evidence="4">1.8.1.9</ecNumber>
    </submittedName>
</protein>
<gene>
    <name evidence="4" type="primary">trxB</name>
    <name evidence="4" type="ORF">LYB30171_02383</name>
</gene>
<evidence type="ECO:0000256" key="2">
    <source>
        <dbReference type="ARBA" id="ARBA00023002"/>
    </source>
</evidence>
<proteinExistence type="predicted"/>
<dbReference type="EC" id="1.8.1.9" evidence="4"/>
<feature type="domain" description="FAD/NAD(P)-binding" evidence="3">
    <location>
        <begin position="6"/>
        <end position="280"/>
    </location>
</feature>
<evidence type="ECO:0000259" key="3">
    <source>
        <dbReference type="Pfam" id="PF07992"/>
    </source>
</evidence>
<dbReference type="Gene3D" id="3.50.50.60">
    <property type="entry name" value="FAD/NAD(P)-binding domain"/>
    <property type="match status" value="2"/>
</dbReference>
<dbReference type="PANTHER" id="PTHR48105">
    <property type="entry name" value="THIOREDOXIN REDUCTASE 1-RELATED-RELATED"/>
    <property type="match status" value="1"/>
</dbReference>
<organism evidence="4 5">
    <name type="scientific">Novilysobacter luteus</name>
    <dbReference type="NCBI Taxonomy" id="2822368"/>
    <lineage>
        <taxon>Bacteria</taxon>
        <taxon>Pseudomonadati</taxon>
        <taxon>Pseudomonadota</taxon>
        <taxon>Gammaproteobacteria</taxon>
        <taxon>Lysobacterales</taxon>
        <taxon>Lysobacteraceae</taxon>
        <taxon>Novilysobacter</taxon>
    </lineage>
</organism>
<dbReference type="Pfam" id="PF07992">
    <property type="entry name" value="Pyr_redox_2"/>
    <property type="match status" value="1"/>
</dbReference>
<dbReference type="Proteomes" id="UP000680116">
    <property type="component" value="Chromosome"/>
</dbReference>
<dbReference type="InterPro" id="IPR023753">
    <property type="entry name" value="FAD/NAD-binding_dom"/>
</dbReference>
<keyword evidence="1" id="KW-0285">Flavoprotein</keyword>
<dbReference type="SUPFAM" id="SSF51905">
    <property type="entry name" value="FAD/NAD(P)-binding domain"/>
    <property type="match status" value="1"/>
</dbReference>
<keyword evidence="5" id="KW-1185">Reference proteome</keyword>